<feature type="domain" description="Flagellar hook protein FlgE/F/G-like D1" evidence="9">
    <location>
        <begin position="82"/>
        <end position="146"/>
    </location>
</feature>
<comment type="subcellular location">
    <subcellularLocation>
        <location evidence="1 6">Bacterial flagellum basal body</location>
    </subcellularLocation>
</comment>
<accession>A0A7D5VAZ8</accession>
<dbReference type="PANTHER" id="PTHR30435">
    <property type="entry name" value="FLAGELLAR PROTEIN"/>
    <property type="match status" value="1"/>
</dbReference>
<keyword evidence="10" id="KW-0969">Cilium</keyword>
<dbReference type="NCBIfam" id="NF009280">
    <property type="entry name" value="PRK12640.1"/>
    <property type="match status" value="1"/>
</dbReference>
<dbReference type="GO" id="GO:0071978">
    <property type="term" value="P:bacterial-type flagellum-dependent swarming motility"/>
    <property type="evidence" value="ECO:0007669"/>
    <property type="project" value="TreeGrafter"/>
</dbReference>
<evidence type="ECO:0000256" key="4">
    <source>
        <dbReference type="ARBA" id="ARBA00038560"/>
    </source>
</evidence>
<dbReference type="Pfam" id="PF00460">
    <property type="entry name" value="Flg_bb_rod"/>
    <property type="match status" value="1"/>
</dbReference>
<dbReference type="NCBIfam" id="TIGR03506">
    <property type="entry name" value="FlgEFG_subfam"/>
    <property type="match status" value="1"/>
</dbReference>
<gene>
    <name evidence="10" type="primary">flgF</name>
    <name evidence="10" type="ORF">HZU75_13480</name>
</gene>
<dbReference type="Proteomes" id="UP000510822">
    <property type="component" value="Chromosome"/>
</dbReference>
<feature type="domain" description="Flagellar basal-body/hook protein C-terminal" evidence="8">
    <location>
        <begin position="197"/>
        <end position="241"/>
    </location>
</feature>
<evidence type="ECO:0000313" key="10">
    <source>
        <dbReference type="EMBL" id="QLI82455.1"/>
    </source>
</evidence>
<evidence type="ECO:0000259" key="8">
    <source>
        <dbReference type="Pfam" id="PF06429"/>
    </source>
</evidence>
<evidence type="ECO:0000256" key="1">
    <source>
        <dbReference type="ARBA" id="ARBA00004117"/>
    </source>
</evidence>
<dbReference type="InterPro" id="IPR053967">
    <property type="entry name" value="LlgE_F_G-like_D1"/>
</dbReference>
<reference evidence="10 11" key="1">
    <citation type="journal article" date="2016" name="Int. J. Syst. Evol. Microbiol.">
        <title>Chitinibacter fontanus sp. nov., isolated from a spring.</title>
        <authorList>
            <person name="Sheu S.Y."/>
            <person name="Li Y.S."/>
            <person name="Young C.C."/>
            <person name="Chen W.M."/>
        </authorList>
    </citation>
    <scope>NUCLEOTIDE SEQUENCE [LARGE SCALE GENOMIC DNA]</scope>
    <source>
        <strain evidence="10 11">STM-7</strain>
    </source>
</reference>
<evidence type="ECO:0000256" key="5">
    <source>
        <dbReference type="ARBA" id="ARBA00040228"/>
    </source>
</evidence>
<feature type="domain" description="Flagellar basal body rod protein N-terminal" evidence="7">
    <location>
        <begin position="5"/>
        <end position="35"/>
    </location>
</feature>
<organism evidence="10 11">
    <name type="scientific">Chitinibacter fontanus</name>
    <dbReference type="NCBI Taxonomy" id="1737446"/>
    <lineage>
        <taxon>Bacteria</taxon>
        <taxon>Pseudomonadati</taxon>
        <taxon>Pseudomonadota</taxon>
        <taxon>Betaproteobacteria</taxon>
        <taxon>Neisseriales</taxon>
        <taxon>Chitinibacteraceae</taxon>
        <taxon>Chitinibacter</taxon>
    </lineage>
</organism>
<evidence type="ECO:0000256" key="3">
    <source>
        <dbReference type="ARBA" id="ARBA00023143"/>
    </source>
</evidence>
<dbReference type="Pfam" id="PF22692">
    <property type="entry name" value="LlgE_F_G_D1"/>
    <property type="match status" value="1"/>
</dbReference>
<dbReference type="GO" id="GO:0030694">
    <property type="term" value="C:bacterial-type flagellum basal body, rod"/>
    <property type="evidence" value="ECO:0007669"/>
    <property type="project" value="UniProtKB-UniRule"/>
</dbReference>
<dbReference type="RefSeq" id="WP_180306535.1">
    <property type="nucleotide sequence ID" value="NZ_CP058952.1"/>
</dbReference>
<name>A0A7D5VAZ8_9NEIS</name>
<protein>
    <recommendedName>
        <fullName evidence="5 6">Flagellar basal-body rod protein FlgF</fullName>
    </recommendedName>
</protein>
<dbReference type="InterPro" id="IPR037925">
    <property type="entry name" value="FlgE/F/G-like"/>
</dbReference>
<dbReference type="InterPro" id="IPR010930">
    <property type="entry name" value="Flg_bb/hook_C_dom"/>
</dbReference>
<dbReference type="EMBL" id="CP058952">
    <property type="protein sequence ID" value="QLI82455.1"/>
    <property type="molecule type" value="Genomic_DNA"/>
</dbReference>
<proteinExistence type="inferred from homology"/>
<comment type="similarity">
    <text evidence="2 6">Belongs to the flagella basal body rod proteins family.</text>
</comment>
<keyword evidence="10" id="KW-0282">Flagellum</keyword>
<evidence type="ECO:0000259" key="7">
    <source>
        <dbReference type="Pfam" id="PF00460"/>
    </source>
</evidence>
<dbReference type="SUPFAM" id="SSF117143">
    <property type="entry name" value="Flagellar hook protein flgE"/>
    <property type="match status" value="1"/>
</dbReference>
<dbReference type="Pfam" id="PF06429">
    <property type="entry name" value="Flg_bbr_C"/>
    <property type="match status" value="1"/>
</dbReference>
<sequence>MDRLIYVAMSGAKNSETRQATIANNLANVTTPGFRAELASARAVAALGGPGMGTRAYVVQQTAAADLSPGIFQQTGRDLDVAIRGNGWLTVQTSSGEAYTRNGSFAIDSSGLLKTHSGEIVQGESGPLTIPENNRATIAPDGTVTAIDMANPTQTVEVGRLKLVNPPDAQMEKGLDGLFRQRNGETAQADPEVRLASGGVEGSNVNSVEQLVNMISTQRHFDMQIKLLTTAEQNSRSASSLLSLNS</sequence>
<keyword evidence="10" id="KW-0966">Cell projection</keyword>
<keyword evidence="11" id="KW-1185">Reference proteome</keyword>
<evidence type="ECO:0000256" key="2">
    <source>
        <dbReference type="ARBA" id="ARBA00009677"/>
    </source>
</evidence>
<keyword evidence="3 6" id="KW-0975">Bacterial flagellum</keyword>
<dbReference type="PANTHER" id="PTHR30435:SF18">
    <property type="entry name" value="FLAGELLAR BASAL-BODY ROD PROTEIN FLGF"/>
    <property type="match status" value="1"/>
</dbReference>
<dbReference type="InterPro" id="IPR020013">
    <property type="entry name" value="Flagellar_FlgE/F/G"/>
</dbReference>
<evidence type="ECO:0000256" key="6">
    <source>
        <dbReference type="RuleBase" id="RU362116"/>
    </source>
</evidence>
<dbReference type="AlphaFoldDB" id="A0A7D5VAZ8"/>
<comment type="subunit">
    <text evidence="4 6">The basal body constitutes a major portion of the flagellar organelle and consists of five rings (E,L,P,S, and M) mounted on a central rod. The rod consists of about 26 subunits of FlgG in the distal portion, and FlgB, FlgC and FlgF are thought to build up the proximal portion of the rod with about 6 subunits each.</text>
</comment>
<evidence type="ECO:0000259" key="9">
    <source>
        <dbReference type="Pfam" id="PF22692"/>
    </source>
</evidence>
<dbReference type="KEGG" id="cfon:HZU75_13480"/>
<dbReference type="InterPro" id="IPR001444">
    <property type="entry name" value="Flag_bb_rod_N"/>
</dbReference>
<dbReference type="InterPro" id="IPR012836">
    <property type="entry name" value="FlgF"/>
</dbReference>
<dbReference type="NCBIfam" id="TIGR02490">
    <property type="entry name" value="flgF"/>
    <property type="match status" value="1"/>
</dbReference>
<evidence type="ECO:0000313" key="11">
    <source>
        <dbReference type="Proteomes" id="UP000510822"/>
    </source>
</evidence>